<reference evidence="1" key="1">
    <citation type="journal article" date="2023" name="Plant J.">
        <title>Genome sequences and population genomics provide insights into the demographic history, inbreeding, and mutation load of two 'living fossil' tree species of Dipteronia.</title>
        <authorList>
            <person name="Feng Y."/>
            <person name="Comes H.P."/>
            <person name="Chen J."/>
            <person name="Zhu S."/>
            <person name="Lu R."/>
            <person name="Zhang X."/>
            <person name="Li P."/>
            <person name="Qiu J."/>
            <person name="Olsen K.M."/>
            <person name="Qiu Y."/>
        </authorList>
    </citation>
    <scope>NUCLEOTIDE SEQUENCE</scope>
    <source>
        <strain evidence="1">KIB01</strain>
    </source>
</reference>
<name>A0AAD9X036_9ROSI</name>
<dbReference type="EMBL" id="JANJYI010000005">
    <property type="protein sequence ID" value="KAK2648978.1"/>
    <property type="molecule type" value="Genomic_DNA"/>
</dbReference>
<dbReference type="AlphaFoldDB" id="A0AAD9X036"/>
<gene>
    <name evidence="1" type="ORF">Ddye_016467</name>
</gene>
<organism evidence="1 2">
    <name type="scientific">Dipteronia dyeriana</name>
    <dbReference type="NCBI Taxonomy" id="168575"/>
    <lineage>
        <taxon>Eukaryota</taxon>
        <taxon>Viridiplantae</taxon>
        <taxon>Streptophyta</taxon>
        <taxon>Embryophyta</taxon>
        <taxon>Tracheophyta</taxon>
        <taxon>Spermatophyta</taxon>
        <taxon>Magnoliopsida</taxon>
        <taxon>eudicotyledons</taxon>
        <taxon>Gunneridae</taxon>
        <taxon>Pentapetalae</taxon>
        <taxon>rosids</taxon>
        <taxon>malvids</taxon>
        <taxon>Sapindales</taxon>
        <taxon>Sapindaceae</taxon>
        <taxon>Hippocastanoideae</taxon>
        <taxon>Acereae</taxon>
        <taxon>Dipteronia</taxon>
    </lineage>
</organism>
<feature type="non-terminal residue" evidence="1">
    <location>
        <position position="1"/>
    </location>
</feature>
<comment type="caution">
    <text evidence="1">The sequence shown here is derived from an EMBL/GenBank/DDBJ whole genome shotgun (WGS) entry which is preliminary data.</text>
</comment>
<proteinExistence type="predicted"/>
<evidence type="ECO:0000313" key="2">
    <source>
        <dbReference type="Proteomes" id="UP001280121"/>
    </source>
</evidence>
<sequence>GVVNAFVPLSIYYLILETLRDILKSEDDTNYGWHLKIYALDSDITRLAAVSPQYVYQNSEMPSTIRPCIVFVRCLGDSSPSLWLD</sequence>
<dbReference type="Proteomes" id="UP001280121">
    <property type="component" value="Unassembled WGS sequence"/>
</dbReference>
<keyword evidence="2" id="KW-1185">Reference proteome</keyword>
<evidence type="ECO:0000313" key="1">
    <source>
        <dbReference type="EMBL" id="KAK2648978.1"/>
    </source>
</evidence>
<protein>
    <submittedName>
        <fullName evidence="1">Uncharacterized protein</fullName>
    </submittedName>
</protein>
<accession>A0AAD9X036</accession>